<dbReference type="Proteomes" id="UP000613974">
    <property type="component" value="Unassembled WGS sequence"/>
</dbReference>
<accession>A0ABQ3SDJ3</accession>
<dbReference type="PANTHER" id="PTHR35010">
    <property type="entry name" value="BLL4672 PROTEIN-RELATED"/>
    <property type="match status" value="1"/>
</dbReference>
<reference evidence="4" key="1">
    <citation type="submission" date="2023-07" db="EMBL/GenBank/DDBJ databases">
        <title>Whole genome shotgun sequence of Streptomyces nojiriensis NBRC 13794.</title>
        <authorList>
            <person name="Komaki H."/>
            <person name="Tamura T."/>
        </authorList>
    </citation>
    <scope>NUCLEOTIDE SEQUENCE [LARGE SCALE GENOMIC DNA]</scope>
    <source>
        <strain evidence="4">NBRC 13794</strain>
    </source>
</reference>
<dbReference type="Gene3D" id="3.30.450.180">
    <property type="match status" value="1"/>
</dbReference>
<evidence type="ECO:0000313" key="3">
    <source>
        <dbReference type="EMBL" id="GHI66196.1"/>
    </source>
</evidence>
<feature type="domain" description="HTH cro/C1-type" evidence="2">
    <location>
        <begin position="35"/>
        <end position="82"/>
    </location>
</feature>
<dbReference type="SUPFAM" id="SSF47413">
    <property type="entry name" value="lambda repressor-like DNA-binding domains"/>
    <property type="match status" value="1"/>
</dbReference>
<evidence type="ECO:0000259" key="2">
    <source>
        <dbReference type="PROSITE" id="PS50943"/>
    </source>
</evidence>
<comment type="caution">
    <text evidence="3">The sequence shown here is derived from an EMBL/GenBank/DDBJ whole genome shotgun (WGS) entry which is preliminary data.</text>
</comment>
<dbReference type="SMART" id="SM00530">
    <property type="entry name" value="HTH_XRE"/>
    <property type="match status" value="1"/>
</dbReference>
<dbReference type="Pfam" id="PF17765">
    <property type="entry name" value="MLTR_LBD"/>
    <property type="match status" value="1"/>
</dbReference>
<dbReference type="PROSITE" id="PS50943">
    <property type="entry name" value="HTH_CROC1"/>
    <property type="match status" value="1"/>
</dbReference>
<dbReference type="InterPro" id="IPR001387">
    <property type="entry name" value="Cro/C1-type_HTH"/>
</dbReference>
<name>A0ABQ3SDJ3_9ACTN</name>
<sequence length="309" mass="34124">MPETDIRDFLRTRRARVTPEQAGLAPYPGARRVPGLRREEVARLAGVSVDYYVRLERGRTTSVSAAVLNAVAHALQLNDTERSHLFALANPAGQHPDTTTAQRARPGLLRVLENITDVPALLLGHRLDILAVNHLARALYRDFEGLPAGERNMARYMFLAPQARDLYADWPETARENVGMLHLYASHHPHDPRLAQLAGELSASDPDFRRWWSEHDVYQPKYGSKRYRHPLAGDLTLAFEALTPIGDPDQTLGLYTVEPGSPSENALRMLAGWTASNTHRDRTQADGAPAGASAHRPQPAPAKGAGRGR</sequence>
<evidence type="ECO:0000313" key="4">
    <source>
        <dbReference type="Proteomes" id="UP000613974"/>
    </source>
</evidence>
<protein>
    <submittedName>
        <fullName evidence="3">Transcriptional regulator</fullName>
    </submittedName>
</protein>
<dbReference type="EMBL" id="BNEC01000002">
    <property type="protein sequence ID" value="GHI66196.1"/>
    <property type="molecule type" value="Genomic_DNA"/>
</dbReference>
<dbReference type="InterPro" id="IPR041413">
    <property type="entry name" value="MLTR_LBD"/>
</dbReference>
<keyword evidence="4" id="KW-1185">Reference proteome</keyword>
<dbReference type="Gene3D" id="1.10.260.40">
    <property type="entry name" value="lambda repressor-like DNA-binding domains"/>
    <property type="match status" value="1"/>
</dbReference>
<dbReference type="Pfam" id="PF13560">
    <property type="entry name" value="HTH_31"/>
    <property type="match status" value="1"/>
</dbReference>
<organism evidence="3 4">
    <name type="scientific">Streptomyces nojiriensis</name>
    <dbReference type="NCBI Taxonomy" id="66374"/>
    <lineage>
        <taxon>Bacteria</taxon>
        <taxon>Bacillati</taxon>
        <taxon>Actinomycetota</taxon>
        <taxon>Actinomycetes</taxon>
        <taxon>Kitasatosporales</taxon>
        <taxon>Streptomycetaceae</taxon>
        <taxon>Streptomyces</taxon>
    </lineage>
</organism>
<dbReference type="InterPro" id="IPR010982">
    <property type="entry name" value="Lambda_DNA-bd_dom_sf"/>
</dbReference>
<dbReference type="CDD" id="cd00093">
    <property type="entry name" value="HTH_XRE"/>
    <property type="match status" value="1"/>
</dbReference>
<dbReference type="PANTHER" id="PTHR35010:SF2">
    <property type="entry name" value="BLL4672 PROTEIN"/>
    <property type="match status" value="1"/>
</dbReference>
<evidence type="ECO:0000256" key="1">
    <source>
        <dbReference type="SAM" id="MobiDB-lite"/>
    </source>
</evidence>
<feature type="region of interest" description="Disordered" evidence="1">
    <location>
        <begin position="274"/>
        <end position="309"/>
    </location>
</feature>
<proteinExistence type="predicted"/>
<gene>
    <name evidence="3" type="ORF">Snoj_01140</name>
</gene>